<proteinExistence type="predicted"/>
<reference evidence="5" key="1">
    <citation type="submission" date="2010-07" db="EMBL/GenBank/DDBJ databases">
        <authorList>
            <person name="Muzny D."/>
            <person name="Qin X."/>
            <person name="Deng J."/>
            <person name="Jiang H."/>
            <person name="Liu Y."/>
            <person name="Qu J."/>
            <person name="Song X.-Z."/>
            <person name="Zhang L."/>
            <person name="Thornton R."/>
            <person name="Coyle M."/>
            <person name="Francisco L."/>
            <person name="Jackson L."/>
            <person name="Javaid M."/>
            <person name="Korchina V."/>
            <person name="Kovar C."/>
            <person name="Mata R."/>
            <person name="Mathew T."/>
            <person name="Ngo R."/>
            <person name="Nguyen L."/>
            <person name="Nguyen N."/>
            <person name="Okwuonu G."/>
            <person name="Ongeri F."/>
            <person name="Pham C."/>
            <person name="Simmons D."/>
            <person name="Wilczek-Boney K."/>
            <person name="Hale W."/>
            <person name="Jakkamsetti A."/>
            <person name="Pham P."/>
            <person name="Ruth R."/>
            <person name="San Lucas F."/>
            <person name="Warren J."/>
            <person name="Zhang J."/>
            <person name="Zhao Z."/>
            <person name="Zhou C."/>
            <person name="Zhu D."/>
            <person name="Lee S."/>
            <person name="Bess C."/>
            <person name="Blankenburg K."/>
            <person name="Forbes L."/>
            <person name="Fu Q."/>
            <person name="Gubbala S."/>
            <person name="Hirani K."/>
            <person name="Jayaseelan J.C."/>
            <person name="Lara F."/>
            <person name="Munidasa M."/>
            <person name="Palculict T."/>
            <person name="Patil S."/>
            <person name="Pu L.-L."/>
            <person name="Saada N."/>
            <person name="Tang L."/>
            <person name="Weissenberger G."/>
            <person name="Zhu Y."/>
            <person name="Hemphill L."/>
            <person name="Shang Y."/>
            <person name="Youmans B."/>
            <person name="Ayvaz T."/>
            <person name="Ross M."/>
            <person name="Santibanez J."/>
            <person name="Aqrawi P."/>
            <person name="Gross S."/>
            <person name="Joshi V."/>
            <person name="Fowler G."/>
            <person name="Nazareth L."/>
            <person name="Reid J."/>
            <person name="Worley K."/>
            <person name="Petrosino J."/>
            <person name="Highlander S."/>
            <person name="Gibbs R."/>
        </authorList>
    </citation>
    <scope>NUCLEOTIDE SEQUENCE [LARGE SCALE GENOMIC DNA]</scope>
    <source>
        <strain evidence="5">DSM 16973</strain>
    </source>
</reference>
<feature type="coiled-coil region" evidence="3">
    <location>
        <begin position="11"/>
        <end position="38"/>
    </location>
</feature>
<organism evidence="5 6">
    <name type="scientific">Hoylesella marshii DSM 16973 = JCM 13450</name>
    <dbReference type="NCBI Taxonomy" id="862515"/>
    <lineage>
        <taxon>Bacteria</taxon>
        <taxon>Pseudomonadati</taxon>
        <taxon>Bacteroidota</taxon>
        <taxon>Bacteroidia</taxon>
        <taxon>Bacteroidales</taxon>
        <taxon>Prevotellaceae</taxon>
        <taxon>Hoylesella</taxon>
    </lineage>
</organism>
<dbReference type="InterPro" id="IPR000056">
    <property type="entry name" value="Ribul_P_3_epim-like"/>
</dbReference>
<dbReference type="SUPFAM" id="SSF51366">
    <property type="entry name" value="Ribulose-phoshate binding barrel"/>
    <property type="match status" value="1"/>
</dbReference>
<dbReference type="CDD" id="cd00429">
    <property type="entry name" value="RPE"/>
    <property type="match status" value="1"/>
</dbReference>
<dbReference type="Proteomes" id="UP000004394">
    <property type="component" value="Unassembled WGS sequence"/>
</dbReference>
<dbReference type="AlphaFoldDB" id="E0NTD2"/>
<keyword evidence="4" id="KW-0472">Membrane</keyword>
<dbReference type="STRING" id="862515.HMPREF0658_1434"/>
<evidence type="ECO:0000313" key="6">
    <source>
        <dbReference type="Proteomes" id="UP000004394"/>
    </source>
</evidence>
<dbReference type="InterPro" id="IPR011060">
    <property type="entry name" value="RibuloseP-bd_barrel"/>
</dbReference>
<keyword evidence="4" id="KW-0812">Transmembrane</keyword>
<dbReference type="InterPro" id="IPR013785">
    <property type="entry name" value="Aldolase_TIM"/>
</dbReference>
<dbReference type="GO" id="GO:0004750">
    <property type="term" value="F:D-ribulose-phosphate 3-epimerase activity"/>
    <property type="evidence" value="ECO:0007669"/>
    <property type="project" value="UniProtKB-EC"/>
</dbReference>
<dbReference type="EMBL" id="AEEI01000049">
    <property type="protein sequence ID" value="EFM01599.1"/>
    <property type="molecule type" value="Genomic_DNA"/>
</dbReference>
<keyword evidence="2 5" id="KW-0413">Isomerase</keyword>
<evidence type="ECO:0000256" key="4">
    <source>
        <dbReference type="SAM" id="Phobius"/>
    </source>
</evidence>
<dbReference type="Gene3D" id="3.20.20.70">
    <property type="entry name" value="Aldolase class I"/>
    <property type="match status" value="1"/>
</dbReference>
<keyword evidence="1" id="KW-0479">Metal-binding</keyword>
<feature type="transmembrane region" description="Helical" evidence="4">
    <location>
        <begin position="190"/>
        <end position="208"/>
    </location>
</feature>
<dbReference type="Pfam" id="PF00834">
    <property type="entry name" value="Ribul_P_3_epim"/>
    <property type="match status" value="1"/>
</dbReference>
<dbReference type="PANTHER" id="PTHR11749">
    <property type="entry name" value="RIBULOSE-5-PHOSPHATE-3-EPIMERASE"/>
    <property type="match status" value="1"/>
</dbReference>
<name>E0NTD2_9BACT</name>
<sequence>MNKDRKNKLSVSLMCADLMNLERDIRRLERLNVDYLHVDIMDAKFVPNLTFGPDTVNSIRCISHLPLDIHLLMEHPSVIIRSVDIREGDIVTLHHECKDSMLENIAFIKQRHALVGLALNPDTSIEEARKYLPYTDVVLLMLIVPGFAGSTMIHGIMDKVRKTREYLEKKGYDNIRIAVDGSVSHEKAEMMAAMGASVFIGGTAGVFIKGKEIEETVPLFYRAIR</sequence>
<gene>
    <name evidence="5" type="primary">rpe</name>
    <name evidence="5" type="ORF">HMPREF0658_1434</name>
</gene>
<accession>E0NTD2</accession>
<evidence type="ECO:0000313" key="5">
    <source>
        <dbReference type="EMBL" id="EFM01599.1"/>
    </source>
</evidence>
<dbReference type="HOGENOM" id="CLU_054856_2_1_10"/>
<protein>
    <submittedName>
        <fullName evidence="5">Ribulose-phosphate 3-epimerase</fullName>
        <ecNumber evidence="5">5.1.3.1</ecNumber>
    </submittedName>
</protein>
<dbReference type="RefSeq" id="WP_006949535.1">
    <property type="nucleotide sequence ID" value="NZ_GL397214.1"/>
</dbReference>
<dbReference type="PROSITE" id="PS01085">
    <property type="entry name" value="RIBUL_P_3_EPIMER_1"/>
    <property type="match status" value="1"/>
</dbReference>
<keyword evidence="3" id="KW-0175">Coiled coil</keyword>
<feature type="transmembrane region" description="Helical" evidence="4">
    <location>
        <begin position="137"/>
        <end position="157"/>
    </location>
</feature>
<dbReference type="eggNOG" id="COG0036">
    <property type="taxonomic scope" value="Bacteria"/>
</dbReference>
<keyword evidence="6" id="KW-1185">Reference proteome</keyword>
<comment type="caution">
    <text evidence="5">The sequence shown here is derived from an EMBL/GenBank/DDBJ whole genome shotgun (WGS) entry which is preliminary data.</text>
</comment>
<keyword evidence="4" id="KW-1133">Transmembrane helix</keyword>
<evidence type="ECO:0000256" key="1">
    <source>
        <dbReference type="ARBA" id="ARBA00022723"/>
    </source>
</evidence>
<dbReference type="GO" id="GO:0046872">
    <property type="term" value="F:metal ion binding"/>
    <property type="evidence" value="ECO:0007669"/>
    <property type="project" value="UniProtKB-KW"/>
</dbReference>
<dbReference type="EC" id="5.1.3.1" evidence="5"/>
<dbReference type="GO" id="GO:0005975">
    <property type="term" value="P:carbohydrate metabolic process"/>
    <property type="evidence" value="ECO:0007669"/>
    <property type="project" value="InterPro"/>
</dbReference>
<dbReference type="NCBIfam" id="NF004076">
    <property type="entry name" value="PRK05581.1-4"/>
    <property type="match status" value="1"/>
</dbReference>
<evidence type="ECO:0000256" key="3">
    <source>
        <dbReference type="SAM" id="Coils"/>
    </source>
</evidence>
<evidence type="ECO:0000256" key="2">
    <source>
        <dbReference type="ARBA" id="ARBA00023235"/>
    </source>
</evidence>